<keyword evidence="10 16" id="KW-0663">Pyridoxal phosphate</keyword>
<evidence type="ECO:0000256" key="16">
    <source>
        <dbReference type="RuleBase" id="RU004516"/>
    </source>
</evidence>
<keyword evidence="7 17" id="KW-0032">Aminotransferase</keyword>
<keyword evidence="19" id="KW-1185">Reference proteome</keyword>
<evidence type="ECO:0000313" key="19">
    <source>
        <dbReference type="Proteomes" id="UP000706039"/>
    </source>
</evidence>
<protein>
    <recommendedName>
        <fullName evidence="17">Branched-chain-amino-acid aminotransferase</fullName>
        <shortName evidence="17">BCAT</shortName>
        <ecNumber evidence="17">2.6.1.42</ecNumber>
    </recommendedName>
</protein>
<dbReference type="PANTHER" id="PTHR42743:SF11">
    <property type="entry name" value="AMINODEOXYCHORISMATE LYASE"/>
    <property type="match status" value="1"/>
</dbReference>
<dbReference type="InterPro" id="IPR050571">
    <property type="entry name" value="Class-IV_PLP-Dep_Aminotrnsfr"/>
</dbReference>
<dbReference type="EMBL" id="JAINVV010000016">
    <property type="protein sequence ID" value="MBY8826364.1"/>
    <property type="molecule type" value="Genomic_DNA"/>
</dbReference>
<dbReference type="Pfam" id="PF01063">
    <property type="entry name" value="Aminotran_4"/>
    <property type="match status" value="1"/>
</dbReference>
<evidence type="ECO:0000256" key="15">
    <source>
        <dbReference type="RuleBase" id="RU004106"/>
    </source>
</evidence>
<dbReference type="InterPro" id="IPR001544">
    <property type="entry name" value="Aminotrans_IV"/>
</dbReference>
<dbReference type="CDD" id="cd01557">
    <property type="entry name" value="BCAT_beta_family"/>
    <property type="match status" value="1"/>
</dbReference>
<dbReference type="GO" id="GO:0004084">
    <property type="term" value="F:branched-chain-amino-acid transaminase activity"/>
    <property type="evidence" value="ECO:0007669"/>
    <property type="project" value="UniProtKB-EC"/>
</dbReference>
<dbReference type="RefSeq" id="WP_222993946.1">
    <property type="nucleotide sequence ID" value="NZ_JAINVV010000016.1"/>
</dbReference>
<accession>A0ABS7Q293</accession>
<evidence type="ECO:0000256" key="6">
    <source>
        <dbReference type="ARBA" id="ARBA00009320"/>
    </source>
</evidence>
<evidence type="ECO:0000313" key="18">
    <source>
        <dbReference type="EMBL" id="MBY8826364.1"/>
    </source>
</evidence>
<evidence type="ECO:0000256" key="11">
    <source>
        <dbReference type="ARBA" id="ARBA00023304"/>
    </source>
</evidence>
<dbReference type="Proteomes" id="UP000706039">
    <property type="component" value="Unassembled WGS sequence"/>
</dbReference>
<proteinExistence type="inferred from homology"/>
<dbReference type="PANTHER" id="PTHR42743">
    <property type="entry name" value="AMINO-ACID AMINOTRANSFERASE"/>
    <property type="match status" value="1"/>
</dbReference>
<sequence length="318" mass="34929">MGKSINEPDYIWHNGRHIRWAEAQVHILSVGVQFGSSVFEGIRCYRTDAGPAIFRLREHLRRLHDSCRIYRIDLPYSIDALERACIDLVAANGLEDCYLRPMVMRGYGDMGMAAIGNPIETYIASWQWGSYLDQSEADRGIHVCVSSWNRPAPNTFPALAKSAGHYNNATLIKLDAIAGGFAEAIALSPDGMVSEGSGQNIFAVRDGVLITPPVEGSILSGITRSAVMEIAAALGIPVRESAFPREFLYIADELFFTGTATEIAPIGAVDHIRIGDGRIGPVTERLRAAFQDVVRGRVKDRKNWLTPVRAGMREDIDG</sequence>
<evidence type="ECO:0000256" key="4">
    <source>
        <dbReference type="ARBA" id="ARBA00004931"/>
    </source>
</evidence>
<dbReference type="InterPro" id="IPR005785">
    <property type="entry name" value="B_amino_transI"/>
</dbReference>
<comment type="catalytic activity">
    <reaction evidence="13 17">
        <text>L-isoleucine + 2-oxoglutarate = (S)-3-methyl-2-oxopentanoate + L-glutamate</text>
        <dbReference type="Rhea" id="RHEA:24801"/>
        <dbReference type="ChEBI" id="CHEBI:16810"/>
        <dbReference type="ChEBI" id="CHEBI:29985"/>
        <dbReference type="ChEBI" id="CHEBI:35146"/>
        <dbReference type="ChEBI" id="CHEBI:58045"/>
        <dbReference type="EC" id="2.6.1.42"/>
    </reaction>
</comment>
<comment type="caution">
    <text evidence="18">The sequence shown here is derived from an EMBL/GenBank/DDBJ whole genome shotgun (WGS) entry which is preliminary data.</text>
</comment>
<comment type="cofactor">
    <cofactor evidence="1 16">
        <name>pyridoxal 5'-phosphate</name>
        <dbReference type="ChEBI" id="CHEBI:597326"/>
    </cofactor>
</comment>
<organism evidence="18 19">
    <name type="scientific">Sphingomonas colocasiae</name>
    <dbReference type="NCBI Taxonomy" id="1848973"/>
    <lineage>
        <taxon>Bacteria</taxon>
        <taxon>Pseudomonadati</taxon>
        <taxon>Pseudomonadota</taxon>
        <taxon>Alphaproteobacteria</taxon>
        <taxon>Sphingomonadales</taxon>
        <taxon>Sphingomonadaceae</taxon>
        <taxon>Sphingomonas</taxon>
    </lineage>
</organism>
<dbReference type="InterPro" id="IPR043132">
    <property type="entry name" value="BCAT-like_C"/>
</dbReference>
<evidence type="ECO:0000256" key="10">
    <source>
        <dbReference type="ARBA" id="ARBA00022898"/>
    </source>
</evidence>
<dbReference type="NCBIfam" id="TIGR01122">
    <property type="entry name" value="ilvE_I"/>
    <property type="match status" value="1"/>
</dbReference>
<dbReference type="SUPFAM" id="SSF56752">
    <property type="entry name" value="D-aminoacid aminotransferase-like PLP-dependent enzymes"/>
    <property type="match status" value="1"/>
</dbReference>
<dbReference type="InterPro" id="IPR018300">
    <property type="entry name" value="Aminotrans_IV_CS"/>
</dbReference>
<comment type="catalytic activity">
    <reaction evidence="14 17">
        <text>L-leucine + 2-oxoglutarate = 4-methyl-2-oxopentanoate + L-glutamate</text>
        <dbReference type="Rhea" id="RHEA:18321"/>
        <dbReference type="ChEBI" id="CHEBI:16810"/>
        <dbReference type="ChEBI" id="CHEBI:17865"/>
        <dbReference type="ChEBI" id="CHEBI:29985"/>
        <dbReference type="ChEBI" id="CHEBI:57427"/>
        <dbReference type="EC" id="2.6.1.42"/>
    </reaction>
</comment>
<dbReference type="Gene3D" id="3.20.10.10">
    <property type="entry name" value="D-amino Acid Aminotransferase, subunit A, domain 2"/>
    <property type="match status" value="1"/>
</dbReference>
<comment type="pathway">
    <text evidence="5 17">Amino-acid biosynthesis; L-leucine biosynthesis; L-leucine from 3-methyl-2-oxobutanoate: step 4/4.</text>
</comment>
<dbReference type="InterPro" id="IPR043131">
    <property type="entry name" value="BCAT-like_N"/>
</dbReference>
<dbReference type="NCBIfam" id="NF005146">
    <property type="entry name" value="PRK06606.1"/>
    <property type="match status" value="1"/>
</dbReference>
<evidence type="ECO:0000256" key="2">
    <source>
        <dbReference type="ARBA" id="ARBA00003109"/>
    </source>
</evidence>
<comment type="similarity">
    <text evidence="6 15">Belongs to the class-IV pyridoxal-phosphate-dependent aminotransferase family.</text>
</comment>
<evidence type="ECO:0000256" key="5">
    <source>
        <dbReference type="ARBA" id="ARBA00005072"/>
    </source>
</evidence>
<comment type="catalytic activity">
    <reaction evidence="12 17">
        <text>L-valine + 2-oxoglutarate = 3-methyl-2-oxobutanoate + L-glutamate</text>
        <dbReference type="Rhea" id="RHEA:24813"/>
        <dbReference type="ChEBI" id="CHEBI:11851"/>
        <dbReference type="ChEBI" id="CHEBI:16810"/>
        <dbReference type="ChEBI" id="CHEBI:29985"/>
        <dbReference type="ChEBI" id="CHEBI:57762"/>
        <dbReference type="EC" id="2.6.1.42"/>
    </reaction>
</comment>
<keyword evidence="8 17" id="KW-0028">Amino-acid biosynthesis</keyword>
<dbReference type="PROSITE" id="PS00770">
    <property type="entry name" value="AA_TRANSFER_CLASS_4"/>
    <property type="match status" value="1"/>
</dbReference>
<evidence type="ECO:0000256" key="12">
    <source>
        <dbReference type="ARBA" id="ARBA00048212"/>
    </source>
</evidence>
<comment type="pathway">
    <text evidence="4 17">Amino-acid biosynthesis; L-valine biosynthesis; L-valine from pyruvate: step 4/4.</text>
</comment>
<comment type="pathway">
    <text evidence="3 17">Amino-acid biosynthesis; L-isoleucine biosynthesis; L-isoleucine from 2-oxobutanoate: step 4/4.</text>
</comment>
<evidence type="ECO:0000256" key="1">
    <source>
        <dbReference type="ARBA" id="ARBA00001933"/>
    </source>
</evidence>
<evidence type="ECO:0000256" key="8">
    <source>
        <dbReference type="ARBA" id="ARBA00022605"/>
    </source>
</evidence>
<reference evidence="18 19" key="1">
    <citation type="submission" date="2021-08" db="EMBL/GenBank/DDBJ databases">
        <authorList>
            <person name="Tuo L."/>
        </authorList>
    </citation>
    <scope>NUCLEOTIDE SEQUENCE [LARGE SCALE GENOMIC DNA]</scope>
    <source>
        <strain evidence="18 19">JCM 31229</strain>
    </source>
</reference>
<name>A0ABS7Q293_9SPHN</name>
<dbReference type="InterPro" id="IPR036038">
    <property type="entry name" value="Aminotransferase-like"/>
</dbReference>
<evidence type="ECO:0000256" key="13">
    <source>
        <dbReference type="ARBA" id="ARBA00048798"/>
    </source>
</evidence>
<evidence type="ECO:0000256" key="17">
    <source>
        <dbReference type="RuleBase" id="RU364094"/>
    </source>
</evidence>
<evidence type="ECO:0000256" key="7">
    <source>
        <dbReference type="ARBA" id="ARBA00022576"/>
    </source>
</evidence>
<gene>
    <name evidence="17" type="primary">ilvE</name>
    <name evidence="18" type="ORF">K7G82_28935</name>
</gene>
<dbReference type="EC" id="2.6.1.42" evidence="17"/>
<keyword evidence="11 17" id="KW-0100">Branched-chain amino acid biosynthesis</keyword>
<comment type="function">
    <text evidence="2 17">Acts on leucine, isoleucine and valine.</text>
</comment>
<evidence type="ECO:0000256" key="3">
    <source>
        <dbReference type="ARBA" id="ARBA00004824"/>
    </source>
</evidence>
<dbReference type="Gene3D" id="3.30.470.10">
    <property type="match status" value="1"/>
</dbReference>
<evidence type="ECO:0000256" key="14">
    <source>
        <dbReference type="ARBA" id="ARBA00049229"/>
    </source>
</evidence>
<evidence type="ECO:0000256" key="9">
    <source>
        <dbReference type="ARBA" id="ARBA00022679"/>
    </source>
</evidence>
<keyword evidence="9 17" id="KW-0808">Transferase</keyword>
<dbReference type="InterPro" id="IPR033939">
    <property type="entry name" value="BCAT_family"/>
</dbReference>